<dbReference type="PANTHER" id="PTHR36456">
    <property type="entry name" value="UPF0232 PROTEIN SCO3875"/>
    <property type="match status" value="1"/>
</dbReference>
<evidence type="ECO:0000313" key="1">
    <source>
        <dbReference type="EMBL" id="HIU39292.1"/>
    </source>
</evidence>
<proteinExistence type="predicted"/>
<reference evidence="1" key="2">
    <citation type="journal article" date="2021" name="PeerJ">
        <title>Extensive microbial diversity within the chicken gut microbiome revealed by metagenomics and culture.</title>
        <authorList>
            <person name="Gilroy R."/>
            <person name="Ravi A."/>
            <person name="Getino M."/>
            <person name="Pursley I."/>
            <person name="Horton D.L."/>
            <person name="Alikhan N.F."/>
            <person name="Baker D."/>
            <person name="Gharbi K."/>
            <person name="Hall N."/>
            <person name="Watson M."/>
            <person name="Adriaenssens E.M."/>
            <person name="Foster-Nyarko E."/>
            <person name="Jarju S."/>
            <person name="Secka A."/>
            <person name="Antonio M."/>
            <person name="Oren A."/>
            <person name="Chaudhuri R.R."/>
            <person name="La Ragione R."/>
            <person name="Hildebrand F."/>
            <person name="Pallen M.J."/>
        </authorList>
    </citation>
    <scope>NUCLEOTIDE SEQUENCE</scope>
    <source>
        <strain evidence="1">17073</strain>
    </source>
</reference>
<protein>
    <submittedName>
        <fullName evidence="1">DUF721 domain-containing protein</fullName>
    </submittedName>
</protein>
<name>A0A9D1INF6_9BACT</name>
<comment type="caution">
    <text evidence="1">The sequence shown here is derived from an EMBL/GenBank/DDBJ whole genome shotgun (WGS) entry which is preliminary data.</text>
</comment>
<dbReference type="Proteomes" id="UP000824076">
    <property type="component" value="Unassembled WGS sequence"/>
</dbReference>
<dbReference type="PANTHER" id="PTHR36456:SF1">
    <property type="entry name" value="UPF0232 PROTEIN SCO3875"/>
    <property type="match status" value="1"/>
</dbReference>
<gene>
    <name evidence="1" type="ORF">IAD18_06465</name>
</gene>
<organism evidence="1 2">
    <name type="scientific">Candidatus Limisoma intestinavium</name>
    <dbReference type="NCBI Taxonomy" id="2840856"/>
    <lineage>
        <taxon>Bacteria</taxon>
        <taxon>Pseudomonadati</taxon>
        <taxon>Bacteroidota</taxon>
        <taxon>Bacteroidia</taxon>
        <taxon>Bacteroidales</taxon>
        <taxon>Candidatus Limisoma</taxon>
    </lineage>
</organism>
<dbReference type="Pfam" id="PF05258">
    <property type="entry name" value="DciA"/>
    <property type="match status" value="1"/>
</dbReference>
<reference evidence="1" key="1">
    <citation type="submission" date="2020-10" db="EMBL/GenBank/DDBJ databases">
        <authorList>
            <person name="Gilroy R."/>
        </authorList>
    </citation>
    <scope>NUCLEOTIDE SEQUENCE</scope>
    <source>
        <strain evidence="1">17073</strain>
    </source>
</reference>
<evidence type="ECO:0000313" key="2">
    <source>
        <dbReference type="Proteomes" id="UP000824076"/>
    </source>
</evidence>
<dbReference type="AlphaFoldDB" id="A0A9D1INF6"/>
<accession>A0A9D1INF6</accession>
<dbReference type="InterPro" id="IPR007922">
    <property type="entry name" value="DciA-like"/>
</dbReference>
<sequence length="96" mass="11144">MKRRDPKTIGEIMQDYLNPASLDRSVNERRLEALWPEVVGPYINRLTLQRYVKNRVLHVVIASAPLRNDLMLTRSSLVRRLNEITGADVIDDIAFR</sequence>
<dbReference type="EMBL" id="DVMS01000182">
    <property type="protein sequence ID" value="HIU39292.1"/>
    <property type="molecule type" value="Genomic_DNA"/>
</dbReference>